<dbReference type="EMBL" id="LWRY01000243">
    <property type="protein sequence ID" value="OCX68934.1"/>
    <property type="molecule type" value="Genomic_DNA"/>
</dbReference>
<proteinExistence type="predicted"/>
<feature type="region of interest" description="Disordered" evidence="1">
    <location>
        <begin position="85"/>
        <end position="109"/>
    </location>
</feature>
<reference evidence="2" key="1">
    <citation type="journal article" date="2016" name="Int. J. Mol. Sci.">
        <title>Comparative genomics of the extreme acidophile Acidithiobacillus thiooxidans reveals intraspecific divergence and niche adaptation.</title>
        <authorList>
            <person name="Zhang X."/>
            <person name="Feng X."/>
            <person name="Tao J."/>
            <person name="Ma L."/>
            <person name="Xiao Y."/>
            <person name="Liang Y."/>
            <person name="Liu X."/>
            <person name="Yin H."/>
        </authorList>
    </citation>
    <scope>NUCLEOTIDE SEQUENCE [LARGE SCALE GENOMIC DNA]</scope>
    <source>
        <strain evidence="2">DXS-W</strain>
    </source>
</reference>
<feature type="compositionally biased region" description="Low complexity" evidence="1">
    <location>
        <begin position="85"/>
        <end position="96"/>
    </location>
</feature>
<evidence type="ECO:0000313" key="3">
    <source>
        <dbReference type="Proteomes" id="UP000095008"/>
    </source>
</evidence>
<organism evidence="2 3">
    <name type="scientific">Acidithiobacillus thiooxidans</name>
    <name type="common">Thiobacillus thiooxidans</name>
    <dbReference type="NCBI Taxonomy" id="930"/>
    <lineage>
        <taxon>Bacteria</taxon>
        <taxon>Pseudomonadati</taxon>
        <taxon>Pseudomonadota</taxon>
        <taxon>Acidithiobacillia</taxon>
        <taxon>Acidithiobacillales</taxon>
        <taxon>Acidithiobacillaceae</taxon>
        <taxon>Acidithiobacillus</taxon>
    </lineage>
</organism>
<evidence type="ECO:0000313" key="2">
    <source>
        <dbReference type="EMBL" id="OCX68934.1"/>
    </source>
</evidence>
<evidence type="ECO:0000256" key="1">
    <source>
        <dbReference type="SAM" id="MobiDB-lite"/>
    </source>
</evidence>
<dbReference type="Proteomes" id="UP000095008">
    <property type="component" value="Unassembled WGS sequence"/>
</dbReference>
<dbReference type="Gene3D" id="1.10.260.40">
    <property type="entry name" value="lambda repressor-like DNA-binding domains"/>
    <property type="match status" value="1"/>
</dbReference>
<dbReference type="AlphaFoldDB" id="A0A1C2HYY7"/>
<sequence length="109" mass="12342">MKRASYQRMLGAAADPVALQKVINHFGGDTALGKKLGVSRFAVYTWKVGLRNMPAEMAFRMEKLTDGLVLREELLPEIFDRSWSKQKLQNNQPNKQTEGFDVTPRKTAC</sequence>
<protein>
    <recommendedName>
        <fullName evidence="4">Cro/Cl family transcriptional regulator</fullName>
    </recommendedName>
</protein>
<dbReference type="InterPro" id="IPR010982">
    <property type="entry name" value="Lambda_DNA-bd_dom_sf"/>
</dbReference>
<dbReference type="Pfam" id="PF15943">
    <property type="entry name" value="YdaS_toxin"/>
    <property type="match status" value="1"/>
</dbReference>
<gene>
    <name evidence="2" type="ORF">A6M23_16590</name>
</gene>
<name>A0A1C2HYY7_ACITH</name>
<dbReference type="InterPro" id="IPR031856">
    <property type="entry name" value="YdaS_toxin-like"/>
</dbReference>
<dbReference type="GO" id="GO:0003677">
    <property type="term" value="F:DNA binding"/>
    <property type="evidence" value="ECO:0007669"/>
    <property type="project" value="InterPro"/>
</dbReference>
<dbReference type="SUPFAM" id="SSF47413">
    <property type="entry name" value="lambda repressor-like DNA-binding domains"/>
    <property type="match status" value="1"/>
</dbReference>
<keyword evidence="3" id="KW-1185">Reference proteome</keyword>
<comment type="caution">
    <text evidence="2">The sequence shown here is derived from an EMBL/GenBank/DDBJ whole genome shotgun (WGS) entry which is preliminary data.</text>
</comment>
<accession>A0A1C2HYY7</accession>
<evidence type="ECO:0008006" key="4">
    <source>
        <dbReference type="Google" id="ProtNLM"/>
    </source>
</evidence>